<protein>
    <submittedName>
        <fullName evidence="7">TauD/TfdA family dioxygenase</fullName>
    </submittedName>
</protein>
<keyword evidence="8" id="KW-1185">Reference proteome</keyword>
<keyword evidence="3 7" id="KW-0223">Dioxygenase</keyword>
<feature type="domain" description="TauD/TfdA-like" evidence="6">
    <location>
        <begin position="4"/>
        <end position="274"/>
    </location>
</feature>
<evidence type="ECO:0000259" key="6">
    <source>
        <dbReference type="Pfam" id="PF02668"/>
    </source>
</evidence>
<dbReference type="InterPro" id="IPR051323">
    <property type="entry name" value="AtsK-like"/>
</dbReference>
<organism evidence="7 8">
    <name type="scientific">Microbulbifer variabilis</name>
    <dbReference type="NCBI Taxonomy" id="266805"/>
    <lineage>
        <taxon>Bacteria</taxon>
        <taxon>Pseudomonadati</taxon>
        <taxon>Pseudomonadota</taxon>
        <taxon>Gammaproteobacteria</taxon>
        <taxon>Cellvibrionales</taxon>
        <taxon>Microbulbiferaceae</taxon>
        <taxon>Microbulbifer</taxon>
    </lineage>
</organism>
<dbReference type="PANTHER" id="PTHR30468">
    <property type="entry name" value="ALPHA-KETOGLUTARATE-DEPENDENT SULFONATE DIOXYGENASE"/>
    <property type="match status" value="1"/>
</dbReference>
<dbReference type="Pfam" id="PF02668">
    <property type="entry name" value="TauD"/>
    <property type="match status" value="1"/>
</dbReference>
<proteinExistence type="inferred from homology"/>
<accession>A0ABY4V9V6</accession>
<keyword evidence="5" id="KW-0408">Iron</keyword>
<keyword evidence="4" id="KW-0560">Oxidoreductase</keyword>
<evidence type="ECO:0000256" key="1">
    <source>
        <dbReference type="ARBA" id="ARBA00005896"/>
    </source>
</evidence>
<evidence type="ECO:0000256" key="5">
    <source>
        <dbReference type="ARBA" id="ARBA00023004"/>
    </source>
</evidence>
<comment type="similarity">
    <text evidence="1">Belongs to the TfdA dioxygenase family.</text>
</comment>
<dbReference type="GO" id="GO:0051213">
    <property type="term" value="F:dioxygenase activity"/>
    <property type="evidence" value="ECO:0007669"/>
    <property type="project" value="UniProtKB-KW"/>
</dbReference>
<sequence length="286" mass="32706">MNFNYLTGNFGIEISAKEISELDLDTEQTLKNLWHEHELLVIRDMDLDTQAFVRFCSLFGELQQNYFFFQGHSEGYPQVAKIIKEPGEKKNTGGIWHHDQGYYSNPVKGIALYGIDIPSKGGDTLFTSSTLAYGSLSTVMQQLVGSLNVIHTTELMLKKQPLKKSVEGKDGDDSSIERALKLMPLESAIHPAVCKNSVTGKPFLYLNRTTTSQFEGMTCDESMGLLNYLFQHIEKPEFNCRVQWCPGTLVIWNNHQVLHYAVNDYNQRRELHRVHFSAEKPIKYYK</sequence>
<keyword evidence="2" id="KW-0479">Metal-binding</keyword>
<dbReference type="Gene3D" id="3.60.130.10">
    <property type="entry name" value="Clavaminate synthase-like"/>
    <property type="match status" value="1"/>
</dbReference>
<gene>
    <name evidence="7" type="ORF">MJO52_18655</name>
</gene>
<dbReference type="RefSeq" id="WP_252083461.1">
    <property type="nucleotide sequence ID" value="NZ_CP092418.1"/>
</dbReference>
<evidence type="ECO:0000256" key="3">
    <source>
        <dbReference type="ARBA" id="ARBA00022964"/>
    </source>
</evidence>
<dbReference type="Proteomes" id="UP001055658">
    <property type="component" value="Chromosome"/>
</dbReference>
<dbReference type="SUPFAM" id="SSF51197">
    <property type="entry name" value="Clavaminate synthase-like"/>
    <property type="match status" value="1"/>
</dbReference>
<name>A0ABY4V9V6_9GAMM</name>
<dbReference type="PANTHER" id="PTHR30468:SF1">
    <property type="entry name" value="ALPHA-KETOGLUTARATE-DEPENDENT SULFONATE DIOXYGENASE"/>
    <property type="match status" value="1"/>
</dbReference>
<reference evidence="7" key="1">
    <citation type="submission" date="2022-02" db="EMBL/GenBank/DDBJ databases">
        <title>Coral-associated bacteria.</title>
        <authorList>
            <person name="Tang K."/>
            <person name="Wang X."/>
        </authorList>
    </citation>
    <scope>NUCLEOTIDE SEQUENCE</scope>
    <source>
        <strain evidence="7">SCSIO 43006</strain>
    </source>
</reference>
<evidence type="ECO:0000256" key="4">
    <source>
        <dbReference type="ARBA" id="ARBA00023002"/>
    </source>
</evidence>
<evidence type="ECO:0000313" key="7">
    <source>
        <dbReference type="EMBL" id="USD21058.1"/>
    </source>
</evidence>
<dbReference type="InterPro" id="IPR003819">
    <property type="entry name" value="TauD/TfdA-like"/>
</dbReference>
<evidence type="ECO:0000256" key="2">
    <source>
        <dbReference type="ARBA" id="ARBA00022723"/>
    </source>
</evidence>
<evidence type="ECO:0000313" key="8">
    <source>
        <dbReference type="Proteomes" id="UP001055658"/>
    </source>
</evidence>
<dbReference type="InterPro" id="IPR042098">
    <property type="entry name" value="TauD-like_sf"/>
</dbReference>
<dbReference type="EMBL" id="CP092418">
    <property type="protein sequence ID" value="USD21058.1"/>
    <property type="molecule type" value="Genomic_DNA"/>
</dbReference>